<evidence type="ECO:0000256" key="1">
    <source>
        <dbReference type="SAM" id="Phobius"/>
    </source>
</evidence>
<evidence type="ECO:0000313" key="3">
    <source>
        <dbReference type="Proteomes" id="UP001595758"/>
    </source>
</evidence>
<proteinExistence type="predicted"/>
<comment type="caution">
    <text evidence="2">The sequence shown here is derived from an EMBL/GenBank/DDBJ whole genome shotgun (WGS) entry which is preliminary data.</text>
</comment>
<keyword evidence="1" id="KW-0812">Transmembrane</keyword>
<organism evidence="2 3">
    <name type="scientific">Legionella dresdenensis</name>
    <dbReference type="NCBI Taxonomy" id="450200"/>
    <lineage>
        <taxon>Bacteria</taxon>
        <taxon>Pseudomonadati</taxon>
        <taxon>Pseudomonadota</taxon>
        <taxon>Gammaproteobacteria</taxon>
        <taxon>Legionellales</taxon>
        <taxon>Legionellaceae</taxon>
        <taxon>Legionella</taxon>
    </lineage>
</organism>
<feature type="transmembrane region" description="Helical" evidence="1">
    <location>
        <begin position="260"/>
        <end position="278"/>
    </location>
</feature>
<sequence>MKKVGNKQSGAHVEMELPKEVRKLLYDSESGSSDTPLSVNYLGYIAAALEKTPHKTPQHNKLRGQLDQCINLALQSTAADCWRAIEHLSAHGDLLSRLKGSRQRLQTLKLVFEKALTVLGYQSRARLLQFVIKGSLPNKLEMIRFCIDETKRKFNETRIPRWELVEITSDWETNLFNFLTIDDITWLLACYNKQYNHRSQLQWTVSIYNQQLDAEASRVYIEMFYFCIMTFMVLFVDDIVKRKSCENNPDASSKKDTDEAMMFMIWLLYTGYLLSIPVRTAVTLVNTHGLFSSHHLPPLEPPEWITEKLEQLLQAARSLSAC</sequence>
<protein>
    <submittedName>
        <fullName evidence="2">Uncharacterized protein</fullName>
    </submittedName>
</protein>
<dbReference type="Proteomes" id="UP001595758">
    <property type="component" value="Unassembled WGS sequence"/>
</dbReference>
<dbReference type="RefSeq" id="WP_382343623.1">
    <property type="nucleotide sequence ID" value="NZ_JBHSAB010000023.1"/>
</dbReference>
<keyword evidence="3" id="KW-1185">Reference proteome</keyword>
<keyword evidence="1" id="KW-0472">Membrane</keyword>
<reference evidence="3" key="1">
    <citation type="journal article" date="2019" name="Int. J. Syst. Evol. Microbiol.">
        <title>The Global Catalogue of Microorganisms (GCM) 10K type strain sequencing project: providing services to taxonomists for standard genome sequencing and annotation.</title>
        <authorList>
            <consortium name="The Broad Institute Genomics Platform"/>
            <consortium name="The Broad Institute Genome Sequencing Center for Infectious Disease"/>
            <person name="Wu L."/>
            <person name="Ma J."/>
        </authorList>
    </citation>
    <scope>NUCLEOTIDE SEQUENCE [LARGE SCALE GENOMIC DNA]</scope>
    <source>
        <strain evidence="3">CCUG 59858</strain>
    </source>
</reference>
<keyword evidence="1" id="KW-1133">Transmembrane helix</keyword>
<feature type="transmembrane region" description="Helical" evidence="1">
    <location>
        <begin position="219"/>
        <end position="240"/>
    </location>
</feature>
<accession>A0ABV8CHC6</accession>
<evidence type="ECO:0000313" key="2">
    <source>
        <dbReference type="EMBL" id="MFC3909421.1"/>
    </source>
</evidence>
<dbReference type="EMBL" id="JBHSAB010000023">
    <property type="protein sequence ID" value="MFC3909421.1"/>
    <property type="molecule type" value="Genomic_DNA"/>
</dbReference>
<name>A0ABV8CHC6_9GAMM</name>
<gene>
    <name evidence="2" type="ORF">ACFORL_10095</name>
</gene>